<evidence type="ECO:0000256" key="7">
    <source>
        <dbReference type="ARBA" id="ARBA00022801"/>
    </source>
</evidence>
<keyword evidence="16" id="KW-1185">Reference proteome</keyword>
<name>A0ABP9J439_9MICO</name>
<evidence type="ECO:0000256" key="10">
    <source>
        <dbReference type="ARBA" id="ARBA00035861"/>
    </source>
</evidence>
<dbReference type="EMBL" id="BAABIW010000006">
    <property type="protein sequence ID" value="GAA5020039.1"/>
    <property type="molecule type" value="Genomic_DNA"/>
</dbReference>
<dbReference type="EC" id="3.6.1.55" evidence="11"/>
<dbReference type="InterPro" id="IPR020476">
    <property type="entry name" value="Nudix_hydrolase"/>
</dbReference>
<dbReference type="PROSITE" id="PS00893">
    <property type="entry name" value="NUDIX_BOX"/>
    <property type="match status" value="1"/>
</dbReference>
<evidence type="ECO:0000256" key="3">
    <source>
        <dbReference type="ARBA" id="ARBA00022457"/>
    </source>
</evidence>
<evidence type="ECO:0000313" key="15">
    <source>
        <dbReference type="EMBL" id="GAA5020039.1"/>
    </source>
</evidence>
<gene>
    <name evidence="15" type="ORF">GCM10023258_08290</name>
</gene>
<keyword evidence="6" id="KW-0227">DNA damage</keyword>
<dbReference type="PROSITE" id="PS51462">
    <property type="entry name" value="NUDIX"/>
    <property type="match status" value="1"/>
</dbReference>
<evidence type="ECO:0000256" key="1">
    <source>
        <dbReference type="ARBA" id="ARBA00001946"/>
    </source>
</evidence>
<dbReference type="InterPro" id="IPR000086">
    <property type="entry name" value="NUDIX_hydrolase_dom"/>
</dbReference>
<evidence type="ECO:0000259" key="14">
    <source>
        <dbReference type="PROSITE" id="PS51462"/>
    </source>
</evidence>
<evidence type="ECO:0000313" key="16">
    <source>
        <dbReference type="Proteomes" id="UP001500427"/>
    </source>
</evidence>
<dbReference type="InterPro" id="IPR020084">
    <property type="entry name" value="NUDIX_hydrolase_CS"/>
</dbReference>
<dbReference type="PANTHER" id="PTHR47707">
    <property type="entry name" value="8-OXO-DGTP DIPHOSPHATASE"/>
    <property type="match status" value="1"/>
</dbReference>
<keyword evidence="8" id="KW-0460">Magnesium</keyword>
<dbReference type="Proteomes" id="UP001500427">
    <property type="component" value="Unassembled WGS sequence"/>
</dbReference>
<dbReference type="PANTHER" id="PTHR47707:SF1">
    <property type="entry name" value="NUDIX HYDROLASE FAMILY PROTEIN"/>
    <property type="match status" value="1"/>
</dbReference>
<comment type="catalytic activity">
    <reaction evidence="10">
        <text>8-oxo-dGTP + H2O = 8-oxo-dGMP + diphosphate + H(+)</text>
        <dbReference type="Rhea" id="RHEA:31575"/>
        <dbReference type="ChEBI" id="CHEBI:15377"/>
        <dbReference type="ChEBI" id="CHEBI:15378"/>
        <dbReference type="ChEBI" id="CHEBI:33019"/>
        <dbReference type="ChEBI" id="CHEBI:63224"/>
        <dbReference type="ChEBI" id="CHEBI:77896"/>
        <dbReference type="EC" id="3.6.1.55"/>
    </reaction>
</comment>
<comment type="similarity">
    <text evidence="2 12">Belongs to the Nudix hydrolase family.</text>
</comment>
<dbReference type="Gene3D" id="3.90.79.10">
    <property type="entry name" value="Nucleoside Triphosphate Pyrophosphohydrolase"/>
    <property type="match status" value="1"/>
</dbReference>
<evidence type="ECO:0000256" key="13">
    <source>
        <dbReference type="SAM" id="MobiDB-lite"/>
    </source>
</evidence>
<dbReference type="InterPro" id="IPR047127">
    <property type="entry name" value="MutT-like"/>
</dbReference>
<feature type="domain" description="Nudix hydrolase" evidence="14">
    <location>
        <begin position="1"/>
        <end position="130"/>
    </location>
</feature>
<accession>A0ABP9J439</accession>
<evidence type="ECO:0000256" key="8">
    <source>
        <dbReference type="ARBA" id="ARBA00022842"/>
    </source>
</evidence>
<proteinExistence type="inferred from homology"/>
<comment type="cofactor">
    <cofactor evidence="1">
        <name>Mg(2+)</name>
        <dbReference type="ChEBI" id="CHEBI:18420"/>
    </cofactor>
</comment>
<dbReference type="PRINTS" id="PR00502">
    <property type="entry name" value="NUDIXFAMILY"/>
</dbReference>
<keyword evidence="9" id="KW-0234">DNA repair</keyword>
<evidence type="ECO:0000256" key="11">
    <source>
        <dbReference type="ARBA" id="ARBA00038905"/>
    </source>
</evidence>
<dbReference type="InterPro" id="IPR015797">
    <property type="entry name" value="NUDIX_hydrolase-like_dom_sf"/>
</dbReference>
<evidence type="ECO:0000256" key="6">
    <source>
        <dbReference type="ARBA" id="ARBA00022763"/>
    </source>
</evidence>
<keyword evidence="3" id="KW-0515">Mutator protein</keyword>
<sequence>MIDVVVGALVRDRQVLLAFRSRHKEAHPAVWELPGGVAEPGEPELETLARELREELGVQVAAGSASHLCRLAVGTSKAPARLSAWLVPEWEGTPTNLAPEEHDELRWFELDDLPPPAHEAVRAALVAAVRGRRPRGSVSTAAVCRAPRPPRPPP</sequence>
<comment type="caution">
    <text evidence="15">The sequence shown here is derived from an EMBL/GenBank/DDBJ whole genome shotgun (WGS) entry which is preliminary data.</text>
</comment>
<evidence type="ECO:0000256" key="2">
    <source>
        <dbReference type="ARBA" id="ARBA00005582"/>
    </source>
</evidence>
<keyword evidence="5" id="KW-0479">Metal-binding</keyword>
<evidence type="ECO:0000256" key="5">
    <source>
        <dbReference type="ARBA" id="ARBA00022723"/>
    </source>
</evidence>
<feature type="region of interest" description="Disordered" evidence="13">
    <location>
        <begin position="131"/>
        <end position="154"/>
    </location>
</feature>
<organism evidence="15 16">
    <name type="scientific">Terrabacter aeriphilus</name>
    <dbReference type="NCBI Taxonomy" id="515662"/>
    <lineage>
        <taxon>Bacteria</taxon>
        <taxon>Bacillati</taxon>
        <taxon>Actinomycetota</taxon>
        <taxon>Actinomycetes</taxon>
        <taxon>Micrococcales</taxon>
        <taxon>Intrasporangiaceae</taxon>
        <taxon>Terrabacter</taxon>
    </lineage>
</organism>
<keyword evidence="4" id="KW-0235">DNA replication</keyword>
<dbReference type="RefSeq" id="WP_345506172.1">
    <property type="nucleotide sequence ID" value="NZ_BAABIW010000006.1"/>
</dbReference>
<reference evidence="16" key="1">
    <citation type="journal article" date="2019" name="Int. J. Syst. Evol. Microbiol.">
        <title>The Global Catalogue of Microorganisms (GCM) 10K type strain sequencing project: providing services to taxonomists for standard genome sequencing and annotation.</title>
        <authorList>
            <consortium name="The Broad Institute Genomics Platform"/>
            <consortium name="The Broad Institute Genome Sequencing Center for Infectious Disease"/>
            <person name="Wu L."/>
            <person name="Ma J."/>
        </authorList>
    </citation>
    <scope>NUCLEOTIDE SEQUENCE [LARGE SCALE GENOMIC DNA]</scope>
    <source>
        <strain evidence="16">JCM 17687</strain>
    </source>
</reference>
<keyword evidence="7 12" id="KW-0378">Hydrolase</keyword>
<protein>
    <recommendedName>
        <fullName evidence="11">8-oxo-dGTP diphosphatase</fullName>
        <ecNumber evidence="11">3.6.1.55</ecNumber>
    </recommendedName>
</protein>
<dbReference type="Pfam" id="PF00293">
    <property type="entry name" value="NUDIX"/>
    <property type="match status" value="1"/>
</dbReference>
<evidence type="ECO:0000256" key="12">
    <source>
        <dbReference type="RuleBase" id="RU003476"/>
    </source>
</evidence>
<evidence type="ECO:0000256" key="4">
    <source>
        <dbReference type="ARBA" id="ARBA00022705"/>
    </source>
</evidence>
<evidence type="ECO:0000256" key="9">
    <source>
        <dbReference type="ARBA" id="ARBA00023204"/>
    </source>
</evidence>
<dbReference type="SUPFAM" id="SSF55811">
    <property type="entry name" value="Nudix"/>
    <property type="match status" value="1"/>
</dbReference>